<protein>
    <submittedName>
        <fullName evidence="2">Uncharacterized protein</fullName>
    </submittedName>
</protein>
<evidence type="ECO:0000313" key="3">
    <source>
        <dbReference type="Proteomes" id="UP001147746"/>
    </source>
</evidence>
<name>A0A9W9U868_9EURO</name>
<sequence length="236" mass="26527">MARKKPAAMKSYPNIPCKSEPKSPSKEDGIQNTIPSRELFHTLASLRLDSRYNDLGIICGADEYAMHKMHSLYAVRLFLPKYAMVGLSLGIPVRNSRIFTYYSIQHSSTNTVILQKEPAIVDHMIEYFYSLDYQNWERQAGQGSASNPDDLVEDSVTSYNPLSFHILIYSLAGRLFMKGLKALSKDKVEGELAHRLDPSTFPTSNSTPASHRGLRDLAVGMTMNHLTKLRTNIEAD</sequence>
<dbReference type="PANTHER" id="PTHR47843">
    <property type="entry name" value="BTB DOMAIN-CONTAINING PROTEIN-RELATED"/>
    <property type="match status" value="1"/>
</dbReference>
<accession>A0A9W9U868</accession>
<evidence type="ECO:0000313" key="2">
    <source>
        <dbReference type="EMBL" id="KAJ5323343.1"/>
    </source>
</evidence>
<feature type="region of interest" description="Disordered" evidence="1">
    <location>
        <begin position="1"/>
        <end position="31"/>
    </location>
</feature>
<keyword evidence="3" id="KW-1185">Reference proteome</keyword>
<reference evidence="2" key="2">
    <citation type="journal article" date="2023" name="IMA Fungus">
        <title>Comparative genomic study of the Penicillium genus elucidates a diverse pangenome and 15 lateral gene transfer events.</title>
        <authorList>
            <person name="Petersen C."/>
            <person name="Sorensen T."/>
            <person name="Nielsen M.R."/>
            <person name="Sondergaard T.E."/>
            <person name="Sorensen J.L."/>
            <person name="Fitzpatrick D.A."/>
            <person name="Frisvad J.C."/>
            <person name="Nielsen K.L."/>
        </authorList>
    </citation>
    <scope>NUCLEOTIDE SEQUENCE</scope>
    <source>
        <strain evidence="2">IBT 21472</strain>
    </source>
</reference>
<comment type="caution">
    <text evidence="2">The sequence shown here is derived from an EMBL/GenBank/DDBJ whole genome shotgun (WGS) entry which is preliminary data.</text>
</comment>
<reference evidence="2" key="1">
    <citation type="submission" date="2022-12" db="EMBL/GenBank/DDBJ databases">
        <authorList>
            <person name="Petersen C."/>
        </authorList>
    </citation>
    <scope>NUCLEOTIDE SEQUENCE</scope>
    <source>
        <strain evidence="2">IBT 21472</strain>
    </source>
</reference>
<proteinExistence type="predicted"/>
<dbReference type="AlphaFoldDB" id="A0A9W9U868"/>
<dbReference type="Gene3D" id="3.30.710.10">
    <property type="entry name" value="Potassium Channel Kv1.1, Chain A"/>
    <property type="match status" value="1"/>
</dbReference>
<dbReference type="InterPro" id="IPR011333">
    <property type="entry name" value="SKP1/BTB/POZ_sf"/>
</dbReference>
<feature type="compositionally biased region" description="Basic and acidic residues" evidence="1">
    <location>
        <begin position="19"/>
        <end position="29"/>
    </location>
</feature>
<dbReference type="EMBL" id="JAPZBO010000002">
    <property type="protein sequence ID" value="KAJ5323343.1"/>
    <property type="molecule type" value="Genomic_DNA"/>
</dbReference>
<evidence type="ECO:0000256" key="1">
    <source>
        <dbReference type="SAM" id="MobiDB-lite"/>
    </source>
</evidence>
<dbReference type="PANTHER" id="PTHR47843:SF5">
    <property type="entry name" value="BTB_POZ DOMAIN PROTEIN"/>
    <property type="match status" value="1"/>
</dbReference>
<gene>
    <name evidence="2" type="ORF">N7476_001943</name>
</gene>
<organism evidence="2 3">
    <name type="scientific">Penicillium atrosanguineum</name>
    <dbReference type="NCBI Taxonomy" id="1132637"/>
    <lineage>
        <taxon>Eukaryota</taxon>
        <taxon>Fungi</taxon>
        <taxon>Dikarya</taxon>
        <taxon>Ascomycota</taxon>
        <taxon>Pezizomycotina</taxon>
        <taxon>Eurotiomycetes</taxon>
        <taxon>Eurotiomycetidae</taxon>
        <taxon>Eurotiales</taxon>
        <taxon>Aspergillaceae</taxon>
        <taxon>Penicillium</taxon>
    </lineage>
</organism>
<dbReference type="Proteomes" id="UP001147746">
    <property type="component" value="Unassembled WGS sequence"/>
</dbReference>